<feature type="transmembrane region" description="Helical" evidence="9">
    <location>
        <begin position="583"/>
        <end position="608"/>
    </location>
</feature>
<dbReference type="CDD" id="cd13640">
    <property type="entry name" value="PBP2_ChoX"/>
    <property type="match status" value="1"/>
</dbReference>
<dbReference type="PANTHER" id="PTHR47737:SF1">
    <property type="entry name" value="GLYCINE BETAINE_PROLINE BETAINE TRANSPORT SYSTEM PERMEASE PROTEIN PROW"/>
    <property type="match status" value="1"/>
</dbReference>
<dbReference type="Pfam" id="PF00528">
    <property type="entry name" value="BPD_transp_1"/>
    <property type="match status" value="1"/>
</dbReference>
<feature type="transmembrane region" description="Helical" evidence="9">
    <location>
        <begin position="448"/>
        <end position="466"/>
    </location>
</feature>
<dbReference type="InterPro" id="IPR000515">
    <property type="entry name" value="MetI-like"/>
</dbReference>
<dbReference type="GO" id="GO:0015871">
    <property type="term" value="P:choline transport"/>
    <property type="evidence" value="ECO:0007669"/>
    <property type="project" value="InterPro"/>
</dbReference>
<dbReference type="AlphaFoldDB" id="A0A143PN65"/>
<dbReference type="InterPro" id="IPR035906">
    <property type="entry name" value="MetI-like_sf"/>
</dbReference>
<keyword evidence="3" id="KW-1003">Cell membrane</keyword>
<dbReference type="SUPFAM" id="SSF53850">
    <property type="entry name" value="Periplasmic binding protein-like II"/>
    <property type="match status" value="1"/>
</dbReference>
<dbReference type="GO" id="GO:0015226">
    <property type="term" value="F:carnitine transmembrane transporter activity"/>
    <property type="evidence" value="ECO:0007669"/>
    <property type="project" value="TreeGrafter"/>
</dbReference>
<dbReference type="PANTHER" id="PTHR47737">
    <property type="entry name" value="GLYCINE BETAINE/PROLINE BETAINE TRANSPORT SYSTEM PERMEASE PROTEIN PROW"/>
    <property type="match status" value="1"/>
</dbReference>
<organism evidence="11 12">
    <name type="scientific">Luteitalea pratensis</name>
    <dbReference type="NCBI Taxonomy" id="1855912"/>
    <lineage>
        <taxon>Bacteria</taxon>
        <taxon>Pseudomonadati</taxon>
        <taxon>Acidobacteriota</taxon>
        <taxon>Vicinamibacteria</taxon>
        <taxon>Vicinamibacterales</taxon>
        <taxon>Vicinamibacteraceae</taxon>
        <taxon>Luteitalea</taxon>
    </lineage>
</organism>
<comment type="similarity">
    <text evidence="7">In the C-terminal section; belongs to the OsmX family.</text>
</comment>
<dbReference type="STRING" id="1855912.LuPra_03273"/>
<keyword evidence="12" id="KW-1185">Reference proteome</keyword>
<evidence type="ECO:0000256" key="3">
    <source>
        <dbReference type="ARBA" id="ARBA00022475"/>
    </source>
</evidence>
<evidence type="ECO:0000313" key="12">
    <source>
        <dbReference type="Proteomes" id="UP000076079"/>
    </source>
</evidence>
<dbReference type="GO" id="GO:0031460">
    <property type="term" value="P:glycine betaine transport"/>
    <property type="evidence" value="ECO:0007669"/>
    <property type="project" value="TreeGrafter"/>
</dbReference>
<dbReference type="NCBIfam" id="TIGR03414">
    <property type="entry name" value="ABC_choline_bnd"/>
    <property type="match status" value="1"/>
</dbReference>
<dbReference type="EMBL" id="CP015136">
    <property type="protein sequence ID" value="AMY10045.1"/>
    <property type="molecule type" value="Genomic_DNA"/>
</dbReference>
<dbReference type="Proteomes" id="UP000076079">
    <property type="component" value="Chromosome"/>
</dbReference>
<keyword evidence="5 9" id="KW-1133">Transmembrane helix</keyword>
<dbReference type="PATRIC" id="fig|1813736.3.peg.3479"/>
<evidence type="ECO:0000313" key="11">
    <source>
        <dbReference type="EMBL" id="AMY10045.1"/>
    </source>
</evidence>
<evidence type="ECO:0000256" key="6">
    <source>
        <dbReference type="ARBA" id="ARBA00023136"/>
    </source>
</evidence>
<comment type="subcellular location">
    <subcellularLocation>
        <location evidence="1 9">Cell membrane</location>
        <topology evidence="1 9">Multi-pass membrane protein</topology>
    </subcellularLocation>
</comment>
<name>A0A143PN65_LUTPR</name>
<feature type="transmembrane region" description="Helical" evidence="9">
    <location>
        <begin position="620"/>
        <end position="643"/>
    </location>
</feature>
<dbReference type="PROSITE" id="PS50928">
    <property type="entry name" value="ABC_TM1"/>
    <property type="match status" value="1"/>
</dbReference>
<accession>A0A143PN65</accession>
<evidence type="ECO:0000256" key="1">
    <source>
        <dbReference type="ARBA" id="ARBA00004651"/>
    </source>
</evidence>
<dbReference type="Pfam" id="PF04069">
    <property type="entry name" value="OpuAC"/>
    <property type="match status" value="1"/>
</dbReference>
<comment type="similarity">
    <text evidence="9">Belongs to the binding-protein-dependent transport system permease family.</text>
</comment>
<sequence length="657" mass="69447">MTLLEGRDASQRGPWRSCWRWTAGTAVPTILIAAGTAVPTILIATGSAYAQPATPADPLACRIVRLSDVGWTDVTATTAVLAHVLGSLGYEPRVTVLSVPVTFASLRNGDIDAFLGNWMPSQQEMIAPYLADRSIEVVATNLRGARYTLAVPTYLHDAGLRDFRDIARFRVALGGVIHGIEAGNEANETLLSMIRNDAAGLRGFRLVESSEQGMLAEVERAVRAQRPIVFLGWSPHPMNSRFGLRYLSGGDVWFGPDFGGATVRTLTRPRYADACPNVARLLRNVTFTVDDENALMDAMLTQRMPAADAANAWSAAHGDRVRAWLSGVTLRDGRPASTIGNTVGDAGLAASAKASAPKGQPGATYDTDVGRRSRFETVMTRHKLPVGEAATRLVDFAKQHARGVFDGASRGIGLVVRLTQSALAMIPAPLLMVILTGAAWLRRRSIALAVFVPAALLLIMNLGYWAATIETLGLVVVAAGTSTVIGVPVGVLAARRPAVDALLRPVLDLMQTLPTFVYLTPTLVLFGLGVVPGLVSTIIFALPAPIRLTQLGIASVPRPLIEAGQAFGATPSQLLMKIELPSAASAILTGVSQCIMLSLSMVVIAALVGAGGLGVPVVRALNTVQVGMGIEAGLAIVLVAIILDRLARPSERTGTRR</sequence>
<dbReference type="GO" id="GO:0033265">
    <property type="term" value="F:choline binding"/>
    <property type="evidence" value="ECO:0007669"/>
    <property type="project" value="InterPro"/>
</dbReference>
<evidence type="ECO:0000259" key="10">
    <source>
        <dbReference type="PROSITE" id="PS50928"/>
    </source>
</evidence>
<evidence type="ECO:0000256" key="5">
    <source>
        <dbReference type="ARBA" id="ARBA00022989"/>
    </source>
</evidence>
<keyword evidence="2 9" id="KW-0813">Transport</keyword>
<feature type="transmembrane region" description="Helical" evidence="9">
    <location>
        <begin position="422"/>
        <end position="441"/>
    </location>
</feature>
<dbReference type="InterPro" id="IPR007210">
    <property type="entry name" value="ABC_Gly_betaine_transp_sub-bd"/>
</dbReference>
<dbReference type="GO" id="GO:0043190">
    <property type="term" value="C:ATP-binding cassette (ABC) transporter complex"/>
    <property type="evidence" value="ECO:0007669"/>
    <property type="project" value="InterPro"/>
</dbReference>
<dbReference type="CDD" id="cd06261">
    <property type="entry name" value="TM_PBP2"/>
    <property type="match status" value="1"/>
</dbReference>
<feature type="domain" description="ABC transmembrane type-1" evidence="10">
    <location>
        <begin position="468"/>
        <end position="647"/>
    </location>
</feature>
<dbReference type="Gene3D" id="3.40.190.100">
    <property type="entry name" value="Glycine betaine-binding periplasmic protein, domain 2"/>
    <property type="match status" value="1"/>
</dbReference>
<dbReference type="Gene3D" id="1.10.3720.10">
    <property type="entry name" value="MetI-like"/>
    <property type="match status" value="1"/>
</dbReference>
<evidence type="ECO:0000256" key="2">
    <source>
        <dbReference type="ARBA" id="ARBA00022448"/>
    </source>
</evidence>
<evidence type="ECO:0000256" key="4">
    <source>
        <dbReference type="ARBA" id="ARBA00022692"/>
    </source>
</evidence>
<proteinExistence type="inferred from homology"/>
<dbReference type="InterPro" id="IPR017783">
    <property type="entry name" value="ABC_choline_sub-bd"/>
</dbReference>
<feature type="transmembrane region" description="Helical" evidence="9">
    <location>
        <begin position="472"/>
        <end position="494"/>
    </location>
</feature>
<reference evidence="12" key="2">
    <citation type="submission" date="2016-04" db="EMBL/GenBank/DDBJ databases">
        <title>First Complete Genome Sequence of a Subdivision 6 Acidobacterium.</title>
        <authorList>
            <person name="Huang S."/>
            <person name="Vieira S."/>
            <person name="Bunk B."/>
            <person name="Riedel T."/>
            <person name="Sproeer C."/>
            <person name="Overmann J."/>
        </authorList>
    </citation>
    <scope>NUCLEOTIDE SEQUENCE [LARGE SCALE GENOMIC DNA]</scope>
    <source>
        <strain evidence="12">DSM 100886 HEG_-6_39</strain>
    </source>
</reference>
<dbReference type="Gene3D" id="3.40.190.10">
    <property type="entry name" value="Periplasmic binding protein-like II"/>
    <property type="match status" value="1"/>
</dbReference>
<dbReference type="GO" id="GO:0005275">
    <property type="term" value="F:amine transmembrane transporter activity"/>
    <property type="evidence" value="ECO:0007669"/>
    <property type="project" value="TreeGrafter"/>
</dbReference>
<evidence type="ECO:0000256" key="8">
    <source>
        <dbReference type="ARBA" id="ARBA00035652"/>
    </source>
</evidence>
<dbReference type="FunFam" id="1.10.3720.10:FF:000001">
    <property type="entry name" value="Glycine betaine ABC transporter, permease"/>
    <property type="match status" value="1"/>
</dbReference>
<comment type="similarity">
    <text evidence="8">In the N-terminal section; belongs to the binding-protein-dependent transport system permease family.</text>
</comment>
<protein>
    <submittedName>
        <fullName evidence="11">Glycine betaine transport system permease protein OpuAB</fullName>
    </submittedName>
</protein>
<dbReference type="KEGG" id="abac:LuPra_03273"/>
<dbReference type="GO" id="GO:0042597">
    <property type="term" value="C:periplasmic space"/>
    <property type="evidence" value="ECO:0007669"/>
    <property type="project" value="InterPro"/>
</dbReference>
<reference evidence="11 12" key="1">
    <citation type="journal article" date="2016" name="Genome Announc.">
        <title>First Complete Genome Sequence of a Subdivision 6 Acidobacterium Strain.</title>
        <authorList>
            <person name="Huang S."/>
            <person name="Vieira S."/>
            <person name="Bunk B."/>
            <person name="Riedel T."/>
            <person name="Sproer C."/>
            <person name="Overmann J."/>
        </authorList>
    </citation>
    <scope>NUCLEOTIDE SEQUENCE [LARGE SCALE GENOMIC DNA]</scope>
    <source>
        <strain evidence="12">DSM 100886 HEG_-6_39</strain>
    </source>
</reference>
<evidence type="ECO:0000256" key="9">
    <source>
        <dbReference type="RuleBase" id="RU363032"/>
    </source>
</evidence>
<feature type="transmembrane region" description="Helical" evidence="9">
    <location>
        <begin position="515"/>
        <end position="542"/>
    </location>
</feature>
<evidence type="ECO:0000256" key="7">
    <source>
        <dbReference type="ARBA" id="ARBA00035642"/>
    </source>
</evidence>
<keyword evidence="6 9" id="KW-0472">Membrane</keyword>
<keyword evidence="4 9" id="KW-0812">Transmembrane</keyword>
<dbReference type="SUPFAM" id="SSF161098">
    <property type="entry name" value="MetI-like"/>
    <property type="match status" value="1"/>
</dbReference>
<gene>
    <name evidence="11" type="primary">opuAB</name>
    <name evidence="11" type="ORF">LuPra_03273</name>
</gene>